<proteinExistence type="predicted"/>
<feature type="compositionally biased region" description="Basic residues" evidence="1">
    <location>
        <begin position="366"/>
        <end position="375"/>
    </location>
</feature>
<protein>
    <submittedName>
        <fullName evidence="3">Neurofilament heavy polypeptide</fullName>
    </submittedName>
</protein>
<dbReference type="AlphaFoldDB" id="A0A6P7MEH8"/>
<feature type="compositionally biased region" description="Polar residues" evidence="1">
    <location>
        <begin position="46"/>
        <end position="57"/>
    </location>
</feature>
<dbReference type="FunCoup" id="A0A6P7MEH8">
    <property type="interactions" value="227"/>
</dbReference>
<feature type="region of interest" description="Disordered" evidence="1">
    <location>
        <begin position="270"/>
        <end position="573"/>
    </location>
</feature>
<gene>
    <name evidence="3" type="primary">si:ch211-161h7.4</name>
</gene>
<name>A0A6P7MEH8_BETSP</name>
<feature type="region of interest" description="Disordered" evidence="1">
    <location>
        <begin position="754"/>
        <end position="786"/>
    </location>
</feature>
<evidence type="ECO:0000256" key="1">
    <source>
        <dbReference type="SAM" id="MobiDB-lite"/>
    </source>
</evidence>
<dbReference type="KEGG" id="bspl:114854586"/>
<feature type="compositionally biased region" description="Basic and acidic residues" evidence="1">
    <location>
        <begin position="321"/>
        <end position="342"/>
    </location>
</feature>
<keyword evidence="2" id="KW-1185">Reference proteome</keyword>
<feature type="compositionally biased region" description="Basic residues" evidence="1">
    <location>
        <begin position="687"/>
        <end position="699"/>
    </location>
</feature>
<reference evidence="3" key="1">
    <citation type="submission" date="2025-08" db="UniProtKB">
        <authorList>
            <consortium name="RefSeq"/>
        </authorList>
    </citation>
    <scope>IDENTIFICATION</scope>
</reference>
<dbReference type="InterPro" id="IPR014710">
    <property type="entry name" value="RmlC-like_jellyroll"/>
</dbReference>
<feature type="compositionally biased region" description="Polar residues" evidence="1">
    <location>
        <begin position="620"/>
        <end position="643"/>
    </location>
</feature>
<dbReference type="GeneID" id="114854586"/>
<sequence>METKYHTLKRPRRKLCYLTNKKSSSKQCKDKLSLEDIDGMFDDLDSSSPGNDISPLQDTDESDQSKRGISPVLQKGSLIVKLPGSGRDILNSARRSLAPELENVAALNVPFKLHEPVKTSSPIEENLVLEATVEEDNERALVVPQVLDFEEPNTDLVTIKIPQRKAYVAEEEVNSELESPPSRVTLSKPTVSSHKKQVATECKQSLPTKEKTPKKPQSLAERKTPREQNSEPSVSAVKQKPEHPVNQPPAEKSTQVEIGMNVFLQRLRNAQKSKPACSRRLQSLVKVPTPPPEPEDEFRILEDDTPFIYIPSKAYTRKSQRPKETKAEQKSTDKDCSVDKGTPDGQIETSVIDFSPGDLVEQERPNKKKRNRKALKQLINRDRKEAEKANTEKLKSKTQKSSDANNLKCLKGGNEKAKKQKKTELKDLSSPLDKEIIGSGAQTGKTLADEKAEQIAPPAGSTGSSSEDSEFFGKRKRKQPGQWWISCPQNAEETKVTDNQPTTKKSKPNKRQPTAELPSPIKPKKDKDLKKINQKLSVPVASKHTNTAADKKKKLNVKRRVETPDKRKTTDVEQIDVKDQQLDVAGQDQVHEDLSPFKFAPRHLSLGSGTKVFQKVYNHVSSENMSTTPASVSTRRPEQQQQPRDGETEKRRRKLPGKWWLVNGVSEDIEHGSPQLQKLHRQEYKPRKERKNQSRKSRSPRLGTPKSGNVAVSSKLQGGTATPSLKLKPLSAPKTVKRSLATFKDIFTSAAETETEIGNGNGDGDEGQNNGPNISSVAEVSGFSPVDSKCQPEKMLKLLTSGPSSMIQLEQYEENDDLILPSTRVSTPLLMSDMCAPPLKPMILQPNDKDNLAEWFKSLWSSDAHNAAEVSPDDFDWYFYRDRALGFLLDANCGSACVGRLLLGSYTKKPLWVDHSALTVFNLITSSVVVVTNGKVSRFCAGQCFTVQCGCAYSIQNLTGQPAVLYFTRTLAEGSD</sequence>
<dbReference type="OrthoDB" id="1939643at2759"/>
<feature type="compositionally biased region" description="Basic and acidic residues" evidence="1">
    <location>
        <begin position="379"/>
        <end position="395"/>
    </location>
</feature>
<evidence type="ECO:0000313" key="3">
    <source>
        <dbReference type="RefSeq" id="XP_029004980.1"/>
    </source>
</evidence>
<feature type="compositionally biased region" description="Polar residues" evidence="1">
    <location>
        <begin position="487"/>
        <end position="503"/>
    </location>
</feature>
<feature type="region of interest" description="Disordered" evidence="1">
    <location>
        <begin position="172"/>
        <end position="257"/>
    </location>
</feature>
<feature type="region of interest" description="Disordered" evidence="1">
    <location>
        <begin position="620"/>
        <end position="727"/>
    </location>
</feature>
<dbReference type="InParanoid" id="A0A6P7MEH8"/>
<feature type="compositionally biased region" description="Polar residues" evidence="1">
    <location>
        <begin position="706"/>
        <end position="723"/>
    </location>
</feature>
<feature type="compositionally biased region" description="Basic and acidic residues" evidence="1">
    <location>
        <begin position="559"/>
        <end position="573"/>
    </location>
</feature>
<dbReference type="Gene3D" id="2.60.120.10">
    <property type="entry name" value="Jelly Rolls"/>
    <property type="match status" value="1"/>
</dbReference>
<evidence type="ECO:0000313" key="2">
    <source>
        <dbReference type="Proteomes" id="UP000515150"/>
    </source>
</evidence>
<organism evidence="2 3">
    <name type="scientific">Betta splendens</name>
    <name type="common">Siamese fighting fish</name>
    <dbReference type="NCBI Taxonomy" id="158456"/>
    <lineage>
        <taxon>Eukaryota</taxon>
        <taxon>Metazoa</taxon>
        <taxon>Chordata</taxon>
        <taxon>Craniata</taxon>
        <taxon>Vertebrata</taxon>
        <taxon>Euteleostomi</taxon>
        <taxon>Actinopterygii</taxon>
        <taxon>Neopterygii</taxon>
        <taxon>Teleostei</taxon>
        <taxon>Neoteleostei</taxon>
        <taxon>Acanthomorphata</taxon>
        <taxon>Anabantaria</taxon>
        <taxon>Anabantiformes</taxon>
        <taxon>Anabantoidei</taxon>
        <taxon>Osphronemidae</taxon>
        <taxon>Betta</taxon>
    </lineage>
</organism>
<accession>A0A6P7MEH8</accession>
<dbReference type="Proteomes" id="UP000515150">
    <property type="component" value="Chromosome 4"/>
</dbReference>
<dbReference type="RefSeq" id="XP_029004980.1">
    <property type="nucleotide sequence ID" value="XM_029149147.3"/>
</dbReference>
<feature type="compositionally biased region" description="Basic and acidic residues" evidence="1">
    <location>
        <begin position="220"/>
        <end position="229"/>
    </location>
</feature>
<feature type="compositionally biased region" description="Basic and acidic residues" evidence="1">
    <location>
        <begin position="413"/>
        <end position="436"/>
    </location>
</feature>
<feature type="region of interest" description="Disordered" evidence="1">
    <location>
        <begin position="39"/>
        <end position="69"/>
    </location>
</feature>
<feature type="compositionally biased region" description="Polar residues" evidence="1">
    <location>
        <begin position="182"/>
        <end position="192"/>
    </location>
</feature>